<keyword evidence="2" id="KW-0680">Restriction system</keyword>
<protein>
    <submittedName>
        <fullName evidence="5">Restriction endonuclease subunit S</fullName>
    </submittedName>
</protein>
<dbReference type="RefSeq" id="WP_345973584.1">
    <property type="nucleotide sequence ID" value="NZ_CP147920.1"/>
</dbReference>
<dbReference type="PANTHER" id="PTHR30408">
    <property type="entry name" value="TYPE-1 RESTRICTION ENZYME ECOKI SPECIFICITY PROTEIN"/>
    <property type="match status" value="1"/>
</dbReference>
<dbReference type="Gene3D" id="3.90.220.20">
    <property type="entry name" value="DNA methylase specificity domains"/>
    <property type="match status" value="2"/>
</dbReference>
<comment type="similarity">
    <text evidence="1">Belongs to the type-I restriction system S methylase family.</text>
</comment>
<keyword evidence="6" id="KW-1185">Reference proteome</keyword>
<evidence type="ECO:0000256" key="1">
    <source>
        <dbReference type="ARBA" id="ARBA00010923"/>
    </source>
</evidence>
<dbReference type="InterPro" id="IPR044946">
    <property type="entry name" value="Restrct_endonuc_typeI_TRD_sf"/>
</dbReference>
<proteinExistence type="inferred from homology"/>
<dbReference type="Gene3D" id="1.10.287.1120">
    <property type="entry name" value="Bipartite methylase S protein"/>
    <property type="match status" value="1"/>
</dbReference>
<keyword evidence="5" id="KW-0255">Endonuclease</keyword>
<dbReference type="InterPro" id="IPR000055">
    <property type="entry name" value="Restrct_endonuc_typeI_TRD"/>
</dbReference>
<name>A0ABZ3HDI7_9BACT</name>
<sequence>MTAVSKVPKLRFPEFSDEWHENFIGELYTNLKTGSTPSRLVKDYFQGNNLWITSGELNFGHINDTIEKISDQAIKDTNLRLYPVGTFFIAITGLEAPGTRGKCAINDIPATTNQSCMAFYETDEIHTKFLFYWYLKYGIPLYYKYAQGTKQQSFNNTIVEKFVLHYPSKPEQQKIASFLNAVDTKIEKLTKKQELLEQYKKGGMQKIFSQEIRFRADDKSEFPEWKEKLFGEIYSFINTNSFSRALMNDVQGRVKNIHYGDIHTKYRSNFHINKENVPFLNDDIEISKIKDEQYCQVKDLVIADASEDYKDIGKTIELIDLQNEKLLAGLHTYIARDKNDVMALGFASYLMQTNNIRNQIMKSATGISVLGISKNNLSNVKFLLPSKEEQTKIADFLSAIDTKIDLVSKELQNAKQFKKALLQQMFI</sequence>
<feature type="domain" description="Type I restriction modification DNA specificity" evidence="4">
    <location>
        <begin position="17"/>
        <end position="195"/>
    </location>
</feature>
<dbReference type="PANTHER" id="PTHR30408:SF12">
    <property type="entry name" value="TYPE I RESTRICTION ENZYME MJAVIII SPECIFICITY SUBUNIT"/>
    <property type="match status" value="1"/>
</dbReference>
<accession>A0ABZ3HDI7</accession>
<evidence type="ECO:0000256" key="3">
    <source>
        <dbReference type="ARBA" id="ARBA00023125"/>
    </source>
</evidence>
<dbReference type="GO" id="GO:0004519">
    <property type="term" value="F:endonuclease activity"/>
    <property type="evidence" value="ECO:0007669"/>
    <property type="project" value="UniProtKB-KW"/>
</dbReference>
<dbReference type="CDD" id="cd17271">
    <property type="entry name" value="RMtype1_S_NmaSCMORF606P_TRD2-CR2_like"/>
    <property type="match status" value="1"/>
</dbReference>
<gene>
    <name evidence="5" type="ORF">WCY31_05600</name>
</gene>
<evidence type="ECO:0000313" key="5">
    <source>
        <dbReference type="EMBL" id="XAU16183.1"/>
    </source>
</evidence>
<evidence type="ECO:0000256" key="2">
    <source>
        <dbReference type="ARBA" id="ARBA00022747"/>
    </source>
</evidence>
<dbReference type="Proteomes" id="UP001447842">
    <property type="component" value="Chromosome"/>
</dbReference>
<evidence type="ECO:0000259" key="4">
    <source>
        <dbReference type="Pfam" id="PF01420"/>
    </source>
</evidence>
<organism evidence="5 6">
    <name type="scientific">Sulfurimonas diazotrophicus</name>
    <dbReference type="NCBI Taxonomy" id="3131939"/>
    <lineage>
        <taxon>Bacteria</taxon>
        <taxon>Pseudomonadati</taxon>
        <taxon>Campylobacterota</taxon>
        <taxon>Epsilonproteobacteria</taxon>
        <taxon>Campylobacterales</taxon>
        <taxon>Sulfurimonadaceae</taxon>
        <taxon>Sulfurimonas</taxon>
    </lineage>
</organism>
<keyword evidence="5" id="KW-0540">Nuclease</keyword>
<dbReference type="EMBL" id="CP147920">
    <property type="protein sequence ID" value="XAU16183.1"/>
    <property type="molecule type" value="Genomic_DNA"/>
</dbReference>
<feature type="domain" description="Type I restriction modification DNA specificity" evidence="4">
    <location>
        <begin position="306"/>
        <end position="413"/>
    </location>
</feature>
<dbReference type="SUPFAM" id="SSF116734">
    <property type="entry name" value="DNA methylase specificity domain"/>
    <property type="match status" value="2"/>
</dbReference>
<reference evidence="5 6" key="1">
    <citation type="submission" date="2024-03" db="EMBL/GenBank/DDBJ databases">
        <title>Sulfurimonas sp. HSL3-1.</title>
        <authorList>
            <person name="Wang S."/>
        </authorList>
    </citation>
    <scope>NUCLEOTIDE SEQUENCE [LARGE SCALE GENOMIC DNA]</scope>
    <source>
        <strain evidence="5 6">HSL3-1</strain>
    </source>
</reference>
<keyword evidence="5" id="KW-0378">Hydrolase</keyword>
<dbReference type="InterPro" id="IPR052021">
    <property type="entry name" value="Type-I_RS_S_subunit"/>
</dbReference>
<evidence type="ECO:0000313" key="6">
    <source>
        <dbReference type="Proteomes" id="UP001447842"/>
    </source>
</evidence>
<keyword evidence="3" id="KW-0238">DNA-binding</keyword>
<dbReference type="Pfam" id="PF01420">
    <property type="entry name" value="Methylase_S"/>
    <property type="match status" value="2"/>
</dbReference>